<evidence type="ECO:0000313" key="1">
    <source>
        <dbReference type="EMBL" id="EJF37757.1"/>
    </source>
</evidence>
<proteinExistence type="predicted"/>
<accession>J0N078</accession>
<dbReference type="EMBL" id="AKFS01000274">
    <property type="protein sequence ID" value="EJF37757.1"/>
    <property type="molecule type" value="Genomic_DNA"/>
</dbReference>
<dbReference type="Proteomes" id="UP000004578">
    <property type="component" value="Unassembled WGS sequence"/>
</dbReference>
<dbReference type="AlphaFoldDB" id="J0N078"/>
<organism evidence="1 2">
    <name type="scientific">Schaalia georgiae F0490</name>
    <dbReference type="NCBI Taxonomy" id="1125717"/>
    <lineage>
        <taxon>Bacteria</taxon>
        <taxon>Bacillati</taxon>
        <taxon>Actinomycetota</taxon>
        <taxon>Actinomycetes</taxon>
        <taxon>Actinomycetales</taxon>
        <taxon>Actinomycetaceae</taxon>
        <taxon>Schaalia</taxon>
    </lineage>
</organism>
<gene>
    <name evidence="1" type="ORF">HMPREF1317_0862</name>
</gene>
<name>J0N078_9ACTO</name>
<keyword evidence="2" id="KW-1185">Reference proteome</keyword>
<sequence length="38" mass="4139">MQTLFFGPGVCTPRQISGRLKARNGLRGRGAMSWFPGS</sequence>
<reference evidence="1 2" key="1">
    <citation type="submission" date="2012-05" db="EMBL/GenBank/DDBJ databases">
        <authorList>
            <person name="Harkins D.M."/>
            <person name="Madupu R."/>
            <person name="Durkin A.S."/>
            <person name="Torralba M."/>
            <person name="Methe B."/>
            <person name="Sutton G.G."/>
            <person name="Nelson K.E."/>
        </authorList>
    </citation>
    <scope>NUCLEOTIDE SEQUENCE [LARGE SCALE GENOMIC DNA]</scope>
    <source>
        <strain evidence="1 2">F0490</strain>
    </source>
</reference>
<protein>
    <submittedName>
        <fullName evidence="1">Uncharacterized protein</fullName>
    </submittedName>
</protein>
<evidence type="ECO:0000313" key="2">
    <source>
        <dbReference type="Proteomes" id="UP000004578"/>
    </source>
</evidence>
<comment type="caution">
    <text evidence="1">The sequence shown here is derived from an EMBL/GenBank/DDBJ whole genome shotgun (WGS) entry which is preliminary data.</text>
</comment>